<evidence type="ECO:0000313" key="1">
    <source>
        <dbReference type="EMBL" id="KJH47666.1"/>
    </source>
</evidence>
<reference evidence="2" key="2">
    <citation type="journal article" date="2016" name="Sci. Rep.">
        <title>Dictyocaulus viviparus genome, variome and transcriptome elucidate lungworm biology and support future intervention.</title>
        <authorList>
            <person name="McNulty S.N."/>
            <person name="Strube C."/>
            <person name="Rosa B.A."/>
            <person name="Martin J.C."/>
            <person name="Tyagi R."/>
            <person name="Choi Y.J."/>
            <person name="Wang Q."/>
            <person name="Hallsworth Pepin K."/>
            <person name="Zhang X."/>
            <person name="Ozersky P."/>
            <person name="Wilson R.K."/>
            <person name="Sternberg P.W."/>
            <person name="Gasser R.B."/>
            <person name="Mitreva M."/>
        </authorList>
    </citation>
    <scope>NUCLEOTIDE SEQUENCE [LARGE SCALE GENOMIC DNA]</scope>
    <source>
        <strain evidence="2">HannoverDv2000</strain>
    </source>
</reference>
<evidence type="ECO:0000313" key="2">
    <source>
        <dbReference type="Proteomes" id="UP000053766"/>
    </source>
</evidence>
<dbReference type="AlphaFoldDB" id="A0A0D8XZ87"/>
<gene>
    <name evidence="1" type="ORF">DICVIV_06233</name>
</gene>
<proteinExistence type="predicted"/>
<accession>A0A0D8XZ87</accession>
<dbReference type="EMBL" id="KN716297">
    <property type="protein sequence ID" value="KJH47666.1"/>
    <property type="molecule type" value="Genomic_DNA"/>
</dbReference>
<keyword evidence="2" id="KW-1185">Reference proteome</keyword>
<organism evidence="1 2">
    <name type="scientific">Dictyocaulus viviparus</name>
    <name type="common">Bovine lungworm</name>
    <dbReference type="NCBI Taxonomy" id="29172"/>
    <lineage>
        <taxon>Eukaryota</taxon>
        <taxon>Metazoa</taxon>
        <taxon>Ecdysozoa</taxon>
        <taxon>Nematoda</taxon>
        <taxon>Chromadorea</taxon>
        <taxon>Rhabditida</taxon>
        <taxon>Rhabditina</taxon>
        <taxon>Rhabditomorpha</taxon>
        <taxon>Strongyloidea</taxon>
        <taxon>Metastrongylidae</taxon>
        <taxon>Dictyocaulus</taxon>
    </lineage>
</organism>
<reference evidence="1 2" key="1">
    <citation type="submission" date="2013-11" db="EMBL/GenBank/DDBJ databases">
        <title>Draft genome of the bovine lungworm Dictyocaulus viviparus.</title>
        <authorList>
            <person name="Mitreva M."/>
        </authorList>
    </citation>
    <scope>NUCLEOTIDE SEQUENCE [LARGE SCALE GENOMIC DNA]</scope>
    <source>
        <strain evidence="1 2">HannoverDv2000</strain>
    </source>
</reference>
<dbReference type="OrthoDB" id="5876114at2759"/>
<name>A0A0D8XZ87_DICVI</name>
<dbReference type="Proteomes" id="UP000053766">
    <property type="component" value="Unassembled WGS sequence"/>
</dbReference>
<protein>
    <submittedName>
        <fullName evidence="1">Uncharacterized protein</fullName>
    </submittedName>
</protein>
<sequence>MEREEIWIEFVGESLSTDNNRKYYRYETKTIHFLTVMADDIPDSLESINLKMNATTDELTLALRHFSLNHSQVDVHHLLADHCFGSSGALQE</sequence>